<dbReference type="CDD" id="cd03528">
    <property type="entry name" value="Rieske_RO_ferredoxin"/>
    <property type="match status" value="1"/>
</dbReference>
<dbReference type="InterPro" id="IPR036922">
    <property type="entry name" value="Rieske_2Fe-2S_sf"/>
</dbReference>
<dbReference type="EMBL" id="JACHML010000001">
    <property type="protein sequence ID" value="MBB6389819.1"/>
    <property type="molecule type" value="Genomic_DNA"/>
</dbReference>
<dbReference type="PROSITE" id="PS51296">
    <property type="entry name" value="RIESKE"/>
    <property type="match status" value="1"/>
</dbReference>
<accession>A0A7X0FLT3</accession>
<dbReference type="GO" id="GO:0051537">
    <property type="term" value="F:2 iron, 2 sulfur cluster binding"/>
    <property type="evidence" value="ECO:0007669"/>
    <property type="project" value="UniProtKB-KW"/>
</dbReference>
<evidence type="ECO:0000256" key="2">
    <source>
        <dbReference type="ARBA" id="ARBA00022723"/>
    </source>
</evidence>
<comment type="cofactor">
    <cofactor evidence="5">
        <name>[2Fe-2S] cluster</name>
        <dbReference type="ChEBI" id="CHEBI:190135"/>
    </cofactor>
</comment>
<dbReference type="Proteomes" id="UP000537775">
    <property type="component" value="Unassembled WGS sequence"/>
</dbReference>
<sequence length="114" mass="11911">MSEEGILVAQAGEIPDGEGIKIDAAVLGTVDDVAVFNDDGEFFALDDTCTHETASLSEGWVENGIVECPLHAGKFCLKDGAVQSMPATVDVACHRVIVSGADIRVVPNPDRIAS</sequence>
<evidence type="ECO:0000256" key="6">
    <source>
        <dbReference type="ARBA" id="ARBA00038001"/>
    </source>
</evidence>
<evidence type="ECO:0000313" key="9">
    <source>
        <dbReference type="Proteomes" id="UP000537775"/>
    </source>
</evidence>
<dbReference type="AlphaFoldDB" id="A0A7X0FLT3"/>
<feature type="domain" description="Rieske" evidence="7">
    <location>
        <begin position="6"/>
        <end position="105"/>
    </location>
</feature>
<proteinExistence type="inferred from homology"/>
<evidence type="ECO:0000256" key="3">
    <source>
        <dbReference type="ARBA" id="ARBA00023004"/>
    </source>
</evidence>
<keyword evidence="1" id="KW-0001">2Fe-2S</keyword>
<dbReference type="GO" id="GO:0004497">
    <property type="term" value="F:monooxygenase activity"/>
    <property type="evidence" value="ECO:0007669"/>
    <property type="project" value="UniProtKB-ARBA"/>
</dbReference>
<dbReference type="SUPFAM" id="SSF50022">
    <property type="entry name" value="ISP domain"/>
    <property type="match status" value="1"/>
</dbReference>
<keyword evidence="8" id="KW-0223">Dioxygenase</keyword>
<reference evidence="8 9" key="1">
    <citation type="submission" date="2020-08" db="EMBL/GenBank/DDBJ databases">
        <title>Sequencing the genomes of 1000 actinobacteria strains.</title>
        <authorList>
            <person name="Klenk H.-P."/>
        </authorList>
    </citation>
    <scope>NUCLEOTIDE SEQUENCE [LARGE SCALE GENOMIC DNA]</scope>
    <source>
        <strain evidence="8 9">DSM 12511</strain>
    </source>
</reference>
<dbReference type="GO" id="GO:0016705">
    <property type="term" value="F:oxidoreductase activity, acting on paired donors, with incorporation or reduction of molecular oxygen"/>
    <property type="evidence" value="ECO:0007669"/>
    <property type="project" value="UniProtKB-ARBA"/>
</dbReference>
<gene>
    <name evidence="8" type="ORF">HD594_000132</name>
</gene>
<evidence type="ECO:0000256" key="1">
    <source>
        <dbReference type="ARBA" id="ARBA00022714"/>
    </source>
</evidence>
<keyword evidence="8" id="KW-0560">Oxidoreductase</keyword>
<dbReference type="GO" id="GO:0051213">
    <property type="term" value="F:dioxygenase activity"/>
    <property type="evidence" value="ECO:0007669"/>
    <property type="project" value="UniProtKB-KW"/>
</dbReference>
<keyword evidence="3" id="KW-0408">Iron</keyword>
<comment type="similarity">
    <text evidence="6">Belongs to the bacterial ring-hydroxylating dioxygenase ferredoxin component family.</text>
</comment>
<comment type="caution">
    <text evidence="8">The sequence shown here is derived from an EMBL/GenBank/DDBJ whole genome shotgun (WGS) entry which is preliminary data.</text>
</comment>
<dbReference type="RefSeq" id="WP_184749103.1">
    <property type="nucleotide sequence ID" value="NZ_BAAAJR010000008.1"/>
</dbReference>
<keyword evidence="4" id="KW-0411">Iron-sulfur</keyword>
<dbReference type="Gene3D" id="2.102.10.10">
    <property type="entry name" value="Rieske [2Fe-2S] iron-sulphur domain"/>
    <property type="match status" value="1"/>
</dbReference>
<evidence type="ECO:0000259" key="7">
    <source>
        <dbReference type="PROSITE" id="PS51296"/>
    </source>
</evidence>
<dbReference type="GO" id="GO:0046872">
    <property type="term" value="F:metal ion binding"/>
    <property type="evidence" value="ECO:0007669"/>
    <property type="project" value="UniProtKB-KW"/>
</dbReference>
<evidence type="ECO:0000256" key="5">
    <source>
        <dbReference type="ARBA" id="ARBA00034078"/>
    </source>
</evidence>
<name>A0A7X0FLT3_9MICO</name>
<dbReference type="Pfam" id="PF00355">
    <property type="entry name" value="Rieske"/>
    <property type="match status" value="1"/>
</dbReference>
<keyword evidence="2" id="KW-0479">Metal-binding</keyword>
<dbReference type="PANTHER" id="PTHR21496:SF0">
    <property type="entry name" value="RIESKE DOMAIN-CONTAINING PROTEIN"/>
    <property type="match status" value="1"/>
</dbReference>
<keyword evidence="9" id="KW-1185">Reference proteome</keyword>
<evidence type="ECO:0000313" key="8">
    <source>
        <dbReference type="EMBL" id="MBB6389819.1"/>
    </source>
</evidence>
<dbReference type="PANTHER" id="PTHR21496">
    <property type="entry name" value="FERREDOXIN-RELATED"/>
    <property type="match status" value="1"/>
</dbReference>
<dbReference type="InterPro" id="IPR017941">
    <property type="entry name" value="Rieske_2Fe-2S"/>
</dbReference>
<evidence type="ECO:0000256" key="4">
    <source>
        <dbReference type="ARBA" id="ARBA00023014"/>
    </source>
</evidence>
<protein>
    <submittedName>
        <fullName evidence="8">3-phenylpropionate/trans-cinnamate dioxygenase ferredoxin subunit</fullName>
    </submittedName>
</protein>
<organism evidence="8 9">
    <name type="scientific">Microbacterium thalassium</name>
    <dbReference type="NCBI Taxonomy" id="362649"/>
    <lineage>
        <taxon>Bacteria</taxon>
        <taxon>Bacillati</taxon>
        <taxon>Actinomycetota</taxon>
        <taxon>Actinomycetes</taxon>
        <taxon>Micrococcales</taxon>
        <taxon>Microbacteriaceae</taxon>
        <taxon>Microbacterium</taxon>
    </lineage>
</organism>